<accession>A0A3B0RU94</accession>
<gene>
    <name evidence="4" type="ORF">MNBD_ALPHA02-250</name>
</gene>
<dbReference type="InterPro" id="IPR041614">
    <property type="entry name" value="DprA_WH"/>
</dbReference>
<evidence type="ECO:0000313" key="4">
    <source>
        <dbReference type="EMBL" id="VAV87045.1"/>
    </source>
</evidence>
<comment type="similarity">
    <text evidence="1">Belongs to the DprA/Smf family.</text>
</comment>
<dbReference type="NCBIfam" id="TIGR00732">
    <property type="entry name" value="dprA"/>
    <property type="match status" value="1"/>
</dbReference>
<sequence length="373" mass="40732">MLSRNTDLSQNEKIARLRLIRTENVGPVTFRHLLSRYKTAINALDILPDLARRGGRKKPLLAASKSKAVKEIDDLKNAGGELIVYGDYLYPQTLMATEDAPPVLMAFGHSHLLSDKNFAIVGARNCSAVGVKLASALARDMGQAGYIISSGMARGIDTAVHEGALPTGTIAVLAGGIDVIYPRENARLYEAIKERGLIISEMPMGTQPTARHFPRRNRIISGLASGLLVVEATHKSGSLITARLALEQGREVFAVPGSPMDPRAKGPNDLIRQGAVLVENTEHILEVLRMMEDQTISEPQYDLFDAPYSPPPVEGDLDHIRQVIRDKLSHTAVPIDDLIRMLELTPAEVQSVLLELEIAGEIKRYPGNRVAFC</sequence>
<protein>
    <submittedName>
        <fullName evidence="4">Rossmann fold nucleotide-binding protein Smf possibly involved in DNA uptake</fullName>
    </submittedName>
</protein>
<dbReference type="GO" id="GO:0009294">
    <property type="term" value="P:DNA-mediated transformation"/>
    <property type="evidence" value="ECO:0007669"/>
    <property type="project" value="InterPro"/>
</dbReference>
<dbReference type="InterPro" id="IPR036388">
    <property type="entry name" value="WH-like_DNA-bd_sf"/>
</dbReference>
<evidence type="ECO:0000256" key="1">
    <source>
        <dbReference type="ARBA" id="ARBA00006525"/>
    </source>
</evidence>
<dbReference type="EMBL" id="UOED01000019">
    <property type="protein sequence ID" value="VAV87045.1"/>
    <property type="molecule type" value="Genomic_DNA"/>
</dbReference>
<dbReference type="Gene3D" id="1.10.10.10">
    <property type="entry name" value="Winged helix-like DNA-binding domain superfamily/Winged helix DNA-binding domain"/>
    <property type="match status" value="1"/>
</dbReference>
<dbReference type="PANTHER" id="PTHR43022">
    <property type="entry name" value="PROTEIN SMF"/>
    <property type="match status" value="1"/>
</dbReference>
<reference evidence="4" key="1">
    <citation type="submission" date="2018-06" db="EMBL/GenBank/DDBJ databases">
        <authorList>
            <person name="Zhirakovskaya E."/>
        </authorList>
    </citation>
    <scope>NUCLEOTIDE SEQUENCE</scope>
</reference>
<proteinExistence type="inferred from homology"/>
<dbReference type="InterPro" id="IPR003488">
    <property type="entry name" value="DprA"/>
</dbReference>
<dbReference type="AlphaFoldDB" id="A0A3B0RU94"/>
<organism evidence="4">
    <name type="scientific">hydrothermal vent metagenome</name>
    <dbReference type="NCBI Taxonomy" id="652676"/>
    <lineage>
        <taxon>unclassified sequences</taxon>
        <taxon>metagenomes</taxon>
        <taxon>ecological metagenomes</taxon>
    </lineage>
</organism>
<dbReference type="PANTHER" id="PTHR43022:SF1">
    <property type="entry name" value="PROTEIN SMF"/>
    <property type="match status" value="1"/>
</dbReference>
<dbReference type="Pfam" id="PF21102">
    <property type="entry name" value="DprA_N"/>
    <property type="match status" value="1"/>
</dbReference>
<dbReference type="InterPro" id="IPR057666">
    <property type="entry name" value="DrpA_SLOG"/>
</dbReference>
<feature type="domain" description="DprA winged helix" evidence="3">
    <location>
        <begin position="310"/>
        <end position="368"/>
    </location>
</feature>
<name>A0A3B0RU94_9ZZZZ</name>
<feature type="domain" description="Smf/DprA SLOG" evidence="2">
    <location>
        <begin position="82"/>
        <end position="288"/>
    </location>
</feature>
<evidence type="ECO:0000259" key="3">
    <source>
        <dbReference type="Pfam" id="PF17782"/>
    </source>
</evidence>
<evidence type="ECO:0000259" key="2">
    <source>
        <dbReference type="Pfam" id="PF02481"/>
    </source>
</evidence>
<dbReference type="Pfam" id="PF17782">
    <property type="entry name" value="WHD_DprA"/>
    <property type="match status" value="1"/>
</dbReference>
<dbReference type="Gene3D" id="3.40.50.450">
    <property type="match status" value="1"/>
</dbReference>
<dbReference type="SUPFAM" id="SSF102405">
    <property type="entry name" value="MCP/YpsA-like"/>
    <property type="match status" value="1"/>
</dbReference>
<dbReference type="Pfam" id="PF02481">
    <property type="entry name" value="DNA_processg_A"/>
    <property type="match status" value="1"/>
</dbReference>